<evidence type="ECO:0000256" key="1">
    <source>
        <dbReference type="SAM" id="Phobius"/>
    </source>
</evidence>
<accession>Q47D29</accession>
<keyword evidence="1" id="KW-1133">Transmembrane helix</keyword>
<dbReference type="Pfam" id="PF11992">
    <property type="entry name" value="TgpA_N"/>
    <property type="match status" value="1"/>
</dbReference>
<organism evidence="3">
    <name type="scientific">Dechloromonas aromatica (strain RCB)</name>
    <dbReference type="NCBI Taxonomy" id="159087"/>
    <lineage>
        <taxon>Bacteria</taxon>
        <taxon>Pseudomonadati</taxon>
        <taxon>Pseudomonadota</taxon>
        <taxon>Betaproteobacteria</taxon>
        <taxon>Rhodocyclales</taxon>
        <taxon>Azonexaceae</taxon>
        <taxon>Dechloromonas</taxon>
    </lineage>
</organism>
<dbReference type="Gene3D" id="3.10.620.30">
    <property type="match status" value="1"/>
</dbReference>
<feature type="transmembrane region" description="Helical" evidence="1">
    <location>
        <begin position="59"/>
        <end position="76"/>
    </location>
</feature>
<dbReference type="KEGG" id="dar:Daro_2519"/>
<proteinExistence type="predicted"/>
<dbReference type="Pfam" id="PF01841">
    <property type="entry name" value="Transglut_core"/>
    <property type="match status" value="1"/>
</dbReference>
<name>Q47D29_DECAR</name>
<dbReference type="Pfam" id="PF13559">
    <property type="entry name" value="DUF4129"/>
    <property type="match status" value="1"/>
</dbReference>
<reference evidence="3" key="1">
    <citation type="submission" date="2005-08" db="EMBL/GenBank/DDBJ databases">
        <title>Complete sequence of Dechloromonas aromatica RCB.</title>
        <authorList>
            <person name="Salinero K.K."/>
            <person name="Copeland A."/>
            <person name="Lucas S."/>
            <person name="Lapidus A."/>
            <person name="Barry K."/>
            <person name="Detter J.C."/>
            <person name="Glavina T."/>
            <person name="Hammon N."/>
            <person name="Israni S."/>
            <person name="Pitluck S."/>
            <person name="Di Bartolo G."/>
            <person name="Trong S."/>
            <person name="Schmutz J."/>
            <person name="Larimer F."/>
            <person name="Land M."/>
            <person name="Ivanova N."/>
            <person name="Richardson P."/>
        </authorList>
    </citation>
    <scope>NUCLEOTIDE SEQUENCE</scope>
    <source>
        <strain evidence="3">RCB</strain>
    </source>
</reference>
<feature type="transmembrane region" description="Helical" evidence="1">
    <location>
        <begin position="161"/>
        <end position="182"/>
    </location>
</feature>
<dbReference type="SUPFAM" id="SSF54001">
    <property type="entry name" value="Cysteine proteinases"/>
    <property type="match status" value="1"/>
</dbReference>
<feature type="transmembrane region" description="Helical" evidence="1">
    <location>
        <begin position="541"/>
        <end position="565"/>
    </location>
</feature>
<feature type="domain" description="Transglutaminase-like" evidence="2">
    <location>
        <begin position="398"/>
        <end position="469"/>
    </location>
</feature>
<evidence type="ECO:0000313" key="3">
    <source>
        <dbReference type="EMBL" id="AAZ47252.1"/>
    </source>
</evidence>
<feature type="transmembrane region" description="Helical" evidence="1">
    <location>
        <begin position="35"/>
        <end position="52"/>
    </location>
</feature>
<dbReference type="PANTHER" id="PTHR42736">
    <property type="entry name" value="PROTEIN-GLUTAMINE GAMMA-GLUTAMYLTRANSFERASE"/>
    <property type="match status" value="1"/>
</dbReference>
<dbReference type="eggNOG" id="COG1305">
    <property type="taxonomic scope" value="Bacteria"/>
</dbReference>
<dbReference type="STRING" id="159087.Daro_2519"/>
<keyword evidence="1" id="KW-0472">Membrane</keyword>
<evidence type="ECO:0000259" key="2">
    <source>
        <dbReference type="SMART" id="SM00460"/>
    </source>
</evidence>
<dbReference type="PANTHER" id="PTHR42736:SF1">
    <property type="entry name" value="PROTEIN-GLUTAMINE GAMMA-GLUTAMYLTRANSFERASE"/>
    <property type="match status" value="1"/>
</dbReference>
<dbReference type="SMART" id="SM00460">
    <property type="entry name" value="TGc"/>
    <property type="match status" value="1"/>
</dbReference>
<dbReference type="InterPro" id="IPR052901">
    <property type="entry name" value="Bact_TGase-like"/>
</dbReference>
<dbReference type="InterPro" id="IPR021878">
    <property type="entry name" value="TgpA_N"/>
</dbReference>
<keyword evidence="1" id="KW-0812">Transmembrane</keyword>
<dbReference type="AlphaFoldDB" id="Q47D29"/>
<dbReference type="InterPro" id="IPR025403">
    <property type="entry name" value="TgpA-like_C"/>
</dbReference>
<feature type="transmembrane region" description="Helical" evidence="1">
    <location>
        <begin position="131"/>
        <end position="149"/>
    </location>
</feature>
<sequence>MSTQASEALDRRATPWLFATALVTTAPHMLHQPPWLSALAGMLLLWATWLWWRDQRLPGRWILLPLVGAGCAGILIEFHTLFGRDAGVAMLVIFTTMKLLELKSRRDAMVLVTLGYFLLLTHYLYSQSIPTGLWLLACLWLVTATLIRLHGGPASNLRHSLRYAALLCLQAVPFMLALYLLFPRISGPLWGLPSDAHAGMTGLSDTMSPGSFSQLAQSADIAFRVRFDGPLPPKQKLYWRGPVMENFDGTTWRRHEGSQPPERVESLSLPIPYETTLEAHNQRWLLALEAPTGLPPETTLNGTLSASSRGAITERQRFRLSATLDYRFNSTEDPRIIQRNLALPEGLNPKTRALAKQWQASGIPQQAIIDKALDLFASEFTYTLRPPLLGRNGIDEFLFQSHRGFCEHYAAAFIILMRSAGIPARVVGGYQGGEYNPLDGYLVVRQSDAHAWAEVWISGRGWIRVDPTAAVSPNRIETGIADALPFGEPLPALVQWRAEWIRGLRYRWEAINNTWNQNVLGYDPQRQRELLSRLGLADTDWRSLVTLLGIICSLLVAAITAWTIYQRPPQDPALRLWHKALRQLARRQVDCAPWETPLALARRVSEQHPELADAFQRVAEAYLQARYGRSDNNLKTLREAIAQLR</sequence>
<dbReference type="EMBL" id="CP000089">
    <property type="protein sequence ID" value="AAZ47252.1"/>
    <property type="molecule type" value="Genomic_DNA"/>
</dbReference>
<protein>
    <submittedName>
        <fullName evidence="3">Transglutaminase-like protein</fullName>
    </submittedName>
</protein>
<dbReference type="InterPro" id="IPR038765">
    <property type="entry name" value="Papain-like_cys_pep_sf"/>
</dbReference>
<dbReference type="HOGENOM" id="CLU_012397_0_0_4"/>
<dbReference type="InterPro" id="IPR002931">
    <property type="entry name" value="Transglutaminase-like"/>
</dbReference>
<gene>
    <name evidence="3" type="ordered locus">Daro_2519</name>
</gene>
<dbReference type="OrthoDB" id="9804872at2"/>
<feature type="transmembrane region" description="Helical" evidence="1">
    <location>
        <begin position="107"/>
        <end position="125"/>
    </location>
</feature>